<evidence type="ECO:0000313" key="2">
    <source>
        <dbReference type="EMBL" id="WBM80765.1"/>
    </source>
</evidence>
<evidence type="ECO:0000256" key="1">
    <source>
        <dbReference type="SAM" id="MobiDB-lite"/>
    </source>
</evidence>
<dbReference type="EMBL" id="CP075584">
    <property type="protein sequence ID" value="WBM80765.1"/>
    <property type="molecule type" value="Genomic_DNA"/>
</dbReference>
<name>A0ABY7NGR4_9MICO</name>
<sequence>MFTAVLSSTAPRPTRQPASVATSVRRRTTALTGVGARSAWRTATAPSATDETSRVLPSGYARSSPCTTTSVNSVIPWRPRAVTRPAAYSAAVARSDAMSSSGSASAARRLSESTAWLTLGFGN</sequence>
<feature type="region of interest" description="Disordered" evidence="1">
    <location>
        <begin position="1"/>
        <end position="69"/>
    </location>
</feature>
<accession>A0ABY7NGR4</accession>
<gene>
    <name evidence="2" type="ORF">KIV56_05275</name>
</gene>
<proteinExistence type="predicted"/>
<evidence type="ECO:0000313" key="3">
    <source>
        <dbReference type="Proteomes" id="UP001212421"/>
    </source>
</evidence>
<dbReference type="Proteomes" id="UP001212421">
    <property type="component" value="Chromosome"/>
</dbReference>
<dbReference type="RefSeq" id="WP_281535454.1">
    <property type="nucleotide sequence ID" value="NZ_CP075584.1"/>
</dbReference>
<keyword evidence="3" id="KW-1185">Reference proteome</keyword>
<protein>
    <submittedName>
        <fullName evidence="2">Uncharacterized protein</fullName>
    </submittedName>
</protein>
<reference evidence="2 3" key="1">
    <citation type="submission" date="2021-05" db="EMBL/GenBank/DDBJ databases">
        <authorList>
            <person name="Kumar R."/>
            <person name="Kumar A."/>
            <person name="Mukhia S."/>
        </authorList>
    </citation>
    <scope>NUCLEOTIDE SEQUENCE [LARGE SCALE GENOMIC DNA]</scope>
    <source>
        <strain evidence="2 3">ERMR7:08</strain>
    </source>
</reference>
<organism evidence="2 3">
    <name type="scientific">Cryobacterium breve</name>
    <dbReference type="NCBI Taxonomy" id="1259258"/>
    <lineage>
        <taxon>Bacteria</taxon>
        <taxon>Bacillati</taxon>
        <taxon>Actinomycetota</taxon>
        <taxon>Actinomycetes</taxon>
        <taxon>Micrococcales</taxon>
        <taxon>Microbacteriaceae</taxon>
        <taxon>Cryobacterium</taxon>
    </lineage>
</organism>
<feature type="compositionally biased region" description="Polar residues" evidence="1">
    <location>
        <begin position="1"/>
        <end position="22"/>
    </location>
</feature>